<reference evidence="1" key="1">
    <citation type="submission" date="2020-05" db="EMBL/GenBank/DDBJ databases">
        <title>Large-scale comparative analyses of tick genomes elucidate their genetic diversity and vector capacities.</title>
        <authorList>
            <person name="Jia N."/>
            <person name="Wang J."/>
            <person name="Shi W."/>
            <person name="Du L."/>
            <person name="Sun Y."/>
            <person name="Zhan W."/>
            <person name="Jiang J."/>
            <person name="Wang Q."/>
            <person name="Zhang B."/>
            <person name="Ji P."/>
            <person name="Sakyi L.B."/>
            <person name="Cui X."/>
            <person name="Yuan T."/>
            <person name="Jiang B."/>
            <person name="Yang W."/>
            <person name="Lam T.T.-Y."/>
            <person name="Chang Q."/>
            <person name="Ding S."/>
            <person name="Wang X."/>
            <person name="Zhu J."/>
            <person name="Ruan X."/>
            <person name="Zhao L."/>
            <person name="Wei J."/>
            <person name="Que T."/>
            <person name="Du C."/>
            <person name="Cheng J."/>
            <person name="Dai P."/>
            <person name="Han X."/>
            <person name="Huang E."/>
            <person name="Gao Y."/>
            <person name="Liu J."/>
            <person name="Shao H."/>
            <person name="Ye R."/>
            <person name="Li L."/>
            <person name="Wei W."/>
            <person name="Wang X."/>
            <person name="Wang C."/>
            <person name="Yang T."/>
            <person name="Huo Q."/>
            <person name="Li W."/>
            <person name="Guo W."/>
            <person name="Chen H."/>
            <person name="Zhou L."/>
            <person name="Ni X."/>
            <person name="Tian J."/>
            <person name="Zhou Y."/>
            <person name="Sheng Y."/>
            <person name="Liu T."/>
            <person name="Pan Y."/>
            <person name="Xia L."/>
            <person name="Li J."/>
            <person name="Zhao F."/>
            <person name="Cao W."/>
        </authorList>
    </citation>
    <scope>NUCLEOTIDE SEQUENCE</scope>
    <source>
        <strain evidence="1">Dsil-2018</strain>
    </source>
</reference>
<accession>A0ACB8CJ76</accession>
<evidence type="ECO:0000313" key="2">
    <source>
        <dbReference type="Proteomes" id="UP000821865"/>
    </source>
</evidence>
<name>A0ACB8CJ76_DERSI</name>
<organism evidence="1 2">
    <name type="scientific">Dermacentor silvarum</name>
    <name type="common">Tick</name>
    <dbReference type="NCBI Taxonomy" id="543639"/>
    <lineage>
        <taxon>Eukaryota</taxon>
        <taxon>Metazoa</taxon>
        <taxon>Ecdysozoa</taxon>
        <taxon>Arthropoda</taxon>
        <taxon>Chelicerata</taxon>
        <taxon>Arachnida</taxon>
        <taxon>Acari</taxon>
        <taxon>Parasitiformes</taxon>
        <taxon>Ixodida</taxon>
        <taxon>Ixodoidea</taxon>
        <taxon>Ixodidae</taxon>
        <taxon>Rhipicephalinae</taxon>
        <taxon>Dermacentor</taxon>
    </lineage>
</organism>
<protein>
    <submittedName>
        <fullName evidence="1">Uncharacterized protein</fullName>
    </submittedName>
</protein>
<sequence length="268" mass="29943">MLLLLSVLVDNYCHDRGACPGSSLKPVNYIQILLTLETILALPFLIKYLAGGDPEARATASGTEPPTPCNSILATPPAMLAAPAGSAEVIRTPADDIPHAALHDVWRVAVKLPLFWADSPEAWFTRVEAQFFLARITQDRTHYDYVVAHLDARYANEVRDILANPPMANLYEHLNTELIRRLSLSEDQKVRQLQSTELAERKPSQLLHHMRALAGNMEVTNSLLRALWLQRLPPHLQAILQAQLTLPLDQLAEIYEHLAPHVRRSLAS</sequence>
<comment type="caution">
    <text evidence="1">The sequence shown here is derived from an EMBL/GenBank/DDBJ whole genome shotgun (WGS) entry which is preliminary data.</text>
</comment>
<evidence type="ECO:0000313" key="1">
    <source>
        <dbReference type="EMBL" id="KAH7944905.1"/>
    </source>
</evidence>
<gene>
    <name evidence="1" type="ORF">HPB49_001686</name>
</gene>
<dbReference type="Proteomes" id="UP000821865">
    <property type="component" value="Chromosome 6"/>
</dbReference>
<dbReference type="EMBL" id="CM023475">
    <property type="protein sequence ID" value="KAH7944905.1"/>
    <property type="molecule type" value="Genomic_DNA"/>
</dbReference>
<keyword evidence="2" id="KW-1185">Reference proteome</keyword>
<proteinExistence type="predicted"/>